<dbReference type="PANTHER" id="PTHR12821">
    <property type="entry name" value="BYSTIN"/>
    <property type="match status" value="1"/>
</dbReference>
<feature type="compositionally biased region" description="Acidic residues" evidence="2">
    <location>
        <begin position="90"/>
        <end position="101"/>
    </location>
</feature>
<accession>A0A9P9WXR5</accession>
<sequence>MPKATTPKAAGVRRHNPLEDDLVATGLLRNKAPKRKSKDGDADEEHYVDAKASKQILQLGRELMEENDAAPPRPPTESNAFGFDSRFDQEGETEEPFGDDDAAWGEEEEEVEEIEVEPEDLEMYNKFLPTDEDPLLKHGWPGQEEQNAAAAGGMNLADIILAKIAAHETGQDASAEAGPVDEDYELPPKVVEVYTKIGLILSRYKSGKLPKPFKILPTIPHWEDIIQLTKPEDWTPNAVYEATRIFVSSNPAVVQRFLEMIVLDRVREDIYENKKLNVHFFNALKKALYKPASFFKGFLFPLVASGTCTLLEARIISAVLVRIHIPVLHSAAAIKGLCDIAAEEASSGTEGGGATNILIKALLEKRYSLPYQVIDSLVFHFLRFRSQDPASVQQGNAMDTSGERAATQAKLPVIWHQCLLMFAQRYRNDITEDQREALLDLLLSHGHQKIGPEVRRELLAGRGRGVPLEPQGPALDNDDTMMALDG</sequence>
<gene>
    <name evidence="3" type="ORF">JX265_000066</name>
</gene>
<dbReference type="AlphaFoldDB" id="A0A9P9WXR5"/>
<dbReference type="Pfam" id="PF05291">
    <property type="entry name" value="Bystin"/>
    <property type="match status" value="1"/>
</dbReference>
<evidence type="ECO:0000256" key="2">
    <source>
        <dbReference type="SAM" id="MobiDB-lite"/>
    </source>
</evidence>
<dbReference type="GO" id="GO:0006364">
    <property type="term" value="P:rRNA processing"/>
    <property type="evidence" value="ECO:0007669"/>
    <property type="project" value="TreeGrafter"/>
</dbReference>
<dbReference type="Proteomes" id="UP000829685">
    <property type="component" value="Unassembled WGS sequence"/>
</dbReference>
<dbReference type="EMBL" id="JAFIMR010000001">
    <property type="protein sequence ID" value="KAI1881240.1"/>
    <property type="molecule type" value="Genomic_DNA"/>
</dbReference>
<reference evidence="3" key="1">
    <citation type="submission" date="2021-03" db="EMBL/GenBank/DDBJ databases">
        <title>Revisited historic fungal species revealed as producer of novel bioactive compounds through whole genome sequencing and comparative genomics.</title>
        <authorList>
            <person name="Vignolle G.A."/>
            <person name="Hochenegger N."/>
            <person name="Mach R.L."/>
            <person name="Mach-Aigner A.R."/>
            <person name="Javad Rahimi M."/>
            <person name="Salim K.A."/>
            <person name="Chan C.M."/>
            <person name="Lim L.B.L."/>
            <person name="Cai F."/>
            <person name="Druzhinina I.S."/>
            <person name="U'Ren J.M."/>
            <person name="Derntl C."/>
        </authorList>
    </citation>
    <scope>NUCLEOTIDE SEQUENCE</scope>
    <source>
        <strain evidence="3">TUCIM 5799</strain>
    </source>
</reference>
<organism evidence="3 4">
    <name type="scientific">Neoarthrinium moseri</name>
    <dbReference type="NCBI Taxonomy" id="1658444"/>
    <lineage>
        <taxon>Eukaryota</taxon>
        <taxon>Fungi</taxon>
        <taxon>Dikarya</taxon>
        <taxon>Ascomycota</taxon>
        <taxon>Pezizomycotina</taxon>
        <taxon>Sordariomycetes</taxon>
        <taxon>Xylariomycetidae</taxon>
        <taxon>Amphisphaeriales</taxon>
        <taxon>Apiosporaceae</taxon>
        <taxon>Neoarthrinium</taxon>
    </lineage>
</organism>
<dbReference type="GO" id="GO:0005737">
    <property type="term" value="C:cytoplasm"/>
    <property type="evidence" value="ECO:0007669"/>
    <property type="project" value="TreeGrafter"/>
</dbReference>
<dbReference type="GO" id="GO:0030515">
    <property type="term" value="F:snoRNA binding"/>
    <property type="evidence" value="ECO:0007669"/>
    <property type="project" value="TreeGrafter"/>
</dbReference>
<dbReference type="PANTHER" id="PTHR12821:SF0">
    <property type="entry name" value="BYSTIN"/>
    <property type="match status" value="1"/>
</dbReference>
<evidence type="ECO:0000313" key="3">
    <source>
        <dbReference type="EMBL" id="KAI1881240.1"/>
    </source>
</evidence>
<dbReference type="InterPro" id="IPR007955">
    <property type="entry name" value="Bystin"/>
</dbReference>
<feature type="region of interest" description="Disordered" evidence="2">
    <location>
        <begin position="1"/>
        <end position="101"/>
    </location>
</feature>
<keyword evidence="4" id="KW-1185">Reference proteome</keyword>
<feature type="region of interest" description="Disordered" evidence="2">
    <location>
        <begin position="463"/>
        <end position="486"/>
    </location>
</feature>
<comment type="similarity">
    <text evidence="1">Belongs to the bystin family.</text>
</comment>
<protein>
    <recommendedName>
        <fullName evidence="5">Bystin</fullName>
    </recommendedName>
</protein>
<proteinExistence type="inferred from homology"/>
<evidence type="ECO:0000256" key="1">
    <source>
        <dbReference type="ARBA" id="ARBA00007114"/>
    </source>
</evidence>
<evidence type="ECO:0008006" key="5">
    <source>
        <dbReference type="Google" id="ProtNLM"/>
    </source>
</evidence>
<name>A0A9P9WXR5_9PEZI</name>
<comment type="caution">
    <text evidence="3">The sequence shown here is derived from an EMBL/GenBank/DDBJ whole genome shotgun (WGS) entry which is preliminary data.</text>
</comment>
<dbReference type="GO" id="GO:0030688">
    <property type="term" value="C:preribosome, small subunit precursor"/>
    <property type="evidence" value="ECO:0007669"/>
    <property type="project" value="TreeGrafter"/>
</dbReference>
<evidence type="ECO:0000313" key="4">
    <source>
        <dbReference type="Proteomes" id="UP000829685"/>
    </source>
</evidence>
<dbReference type="GO" id="GO:0005730">
    <property type="term" value="C:nucleolus"/>
    <property type="evidence" value="ECO:0007669"/>
    <property type="project" value="TreeGrafter"/>
</dbReference>